<dbReference type="Proteomes" id="UP001327560">
    <property type="component" value="Chromosome 2"/>
</dbReference>
<evidence type="ECO:0000313" key="3">
    <source>
        <dbReference type="Proteomes" id="UP001327560"/>
    </source>
</evidence>
<evidence type="ECO:0000313" key="2">
    <source>
        <dbReference type="EMBL" id="WOK97008.1"/>
    </source>
</evidence>
<dbReference type="AlphaFoldDB" id="A0AAQ3JVD8"/>
<sequence>MSTVNEAKSAKVTMTISRQEKPPDPPDPTAQIQSKSIPAPSRVAIDTFRAVNGDLDSDLRTNRGASQGNGNDLRKRLQPGYWVGLFSMARKEDEWRKSAEISAKIERIQSSAKGRVVISDEDLQKAIWWDGEAVVSIGKAGGIMLLWRKITISGKVIFKDCQSINYLFEIDSNRTFLLSCLYASNNIKERKALWELLGELDINGISWLIVGDMNCILMREEKRGGRPFIINQSVSDFSHFVNGTGLIDAGFVGPAFTWTNKRENSRKISAMLDRVLYDAKWLEWRYEMKVEHKGMIDSDHRLFLIKCEAGLLKKKKRKDKNFICEQFWFEYPEFKEVVEQYWSGNNGNRLSMMDNIERLKPILSNWNRNVVGNLENKWNETSRNLRDLELKEEAGVIYDEEVSKLDTDSESNVSHTEEFVPVNGRKYLCTDASWREGEKVGCGFILSMDNVMLFEGGGTEIAFNPLHAELKAICEHIE</sequence>
<dbReference type="EMBL" id="CP136891">
    <property type="protein sequence ID" value="WOK97008.1"/>
    <property type="molecule type" value="Genomic_DNA"/>
</dbReference>
<dbReference type="PANTHER" id="PTHR33710:SF79">
    <property type="entry name" value="OS06G0205337 PROTEIN"/>
    <property type="match status" value="1"/>
</dbReference>
<name>A0AAQ3JVD8_9LILI</name>
<dbReference type="SUPFAM" id="SSF56219">
    <property type="entry name" value="DNase I-like"/>
    <property type="match status" value="1"/>
</dbReference>
<feature type="region of interest" description="Disordered" evidence="1">
    <location>
        <begin position="1"/>
        <end position="38"/>
    </location>
</feature>
<organism evidence="2 3">
    <name type="scientific">Canna indica</name>
    <name type="common">Indian-shot</name>
    <dbReference type="NCBI Taxonomy" id="4628"/>
    <lineage>
        <taxon>Eukaryota</taxon>
        <taxon>Viridiplantae</taxon>
        <taxon>Streptophyta</taxon>
        <taxon>Embryophyta</taxon>
        <taxon>Tracheophyta</taxon>
        <taxon>Spermatophyta</taxon>
        <taxon>Magnoliopsida</taxon>
        <taxon>Liliopsida</taxon>
        <taxon>Zingiberales</taxon>
        <taxon>Cannaceae</taxon>
        <taxon>Canna</taxon>
    </lineage>
</organism>
<dbReference type="PANTHER" id="PTHR33710">
    <property type="entry name" value="BNAC02G09200D PROTEIN"/>
    <property type="match status" value="1"/>
</dbReference>
<keyword evidence="3" id="KW-1185">Reference proteome</keyword>
<dbReference type="Gene3D" id="3.60.10.10">
    <property type="entry name" value="Endonuclease/exonuclease/phosphatase"/>
    <property type="match status" value="1"/>
</dbReference>
<dbReference type="InterPro" id="IPR036691">
    <property type="entry name" value="Endo/exonu/phosph_ase_sf"/>
</dbReference>
<accession>A0AAQ3JVD8</accession>
<reference evidence="2 3" key="1">
    <citation type="submission" date="2023-10" db="EMBL/GenBank/DDBJ databases">
        <title>Chromosome-scale genome assembly provides insights into flower coloration mechanisms of Canna indica.</title>
        <authorList>
            <person name="Li C."/>
        </authorList>
    </citation>
    <scope>NUCLEOTIDE SEQUENCE [LARGE SCALE GENOMIC DNA]</scope>
    <source>
        <tissue evidence="2">Flower</tissue>
    </source>
</reference>
<gene>
    <name evidence="2" type="ORF">Cni_G05716</name>
</gene>
<proteinExistence type="predicted"/>
<evidence type="ECO:0000256" key="1">
    <source>
        <dbReference type="SAM" id="MobiDB-lite"/>
    </source>
</evidence>
<feature type="compositionally biased region" description="Polar residues" evidence="1">
    <location>
        <begin position="1"/>
        <end position="17"/>
    </location>
</feature>
<protein>
    <submittedName>
        <fullName evidence="2">Uncharacterized protein</fullName>
    </submittedName>
</protein>